<evidence type="ECO:0000256" key="4">
    <source>
        <dbReference type="ARBA" id="ARBA00022837"/>
    </source>
</evidence>
<dbReference type="InterPro" id="IPR000917">
    <property type="entry name" value="Sulfatase_N"/>
</dbReference>
<comment type="similarity">
    <text evidence="1">Belongs to the sulfatase family.</text>
</comment>
<dbReference type="PROSITE" id="PS00149">
    <property type="entry name" value="SULFATASE_2"/>
    <property type="match status" value="1"/>
</dbReference>
<dbReference type="CDD" id="cd16026">
    <property type="entry name" value="GALNS_like"/>
    <property type="match status" value="1"/>
</dbReference>
<sequence>MKPRTILAILIVILITGALTAFLPRKEENVLAAASKPNIVLIMADDLGYGDIGAFGATDIRTPHIDGIAKKGIKFTGFYTPSPVCSPTRAGLLTGRYPRRMGIDGVFFPESFTGIPAAEVTMAEALKEQGYTTSIVGKWHLGHHKQFLPLQNGFDEYFGIPYSNDMMGTAYIRGNEVAEYPVDQRYTTKVYTEEAVKFINKNKSKPFFLYLAHSMPHVPIYASPEFEGKSKRGLYGDVIEELDWSVGQVLQALQKNGLEENTLIIFTSDNGPWLAFDVEGGSPGPLREGKQTTFEGGMRVPTVAAWPGKIKAGTVYDNLATHFDFFPTFLKIAGATNYRPKNPLDGEDITPVLTGTGKRKGDELLYYFNGQIQAYRKGDWKIKFPYPGNKGILGVKDLAPHDTLLFNLKQDVGEQTNLLKTNPAKAKELLASMQKYVATIEPTPKALVQRMAADESHKKKYLERKAKTASTNE</sequence>
<name>A0A6C0GCM4_9BACT</name>
<dbReference type="InterPro" id="IPR017850">
    <property type="entry name" value="Alkaline_phosphatase_core_sf"/>
</dbReference>
<dbReference type="Proteomes" id="UP000480178">
    <property type="component" value="Chromosome"/>
</dbReference>
<dbReference type="PANTHER" id="PTHR42693:SF53">
    <property type="entry name" value="ENDO-4-O-SULFATASE"/>
    <property type="match status" value="1"/>
</dbReference>
<dbReference type="KEGG" id="rhoz:GXP67_02345"/>
<keyword evidence="3" id="KW-0378">Hydrolase</keyword>
<dbReference type="GO" id="GO:0004065">
    <property type="term" value="F:arylsulfatase activity"/>
    <property type="evidence" value="ECO:0007669"/>
    <property type="project" value="TreeGrafter"/>
</dbReference>
<organism evidence="7 8">
    <name type="scientific">Rhodocytophaga rosea</name>
    <dbReference type="NCBI Taxonomy" id="2704465"/>
    <lineage>
        <taxon>Bacteria</taxon>
        <taxon>Pseudomonadati</taxon>
        <taxon>Bacteroidota</taxon>
        <taxon>Cytophagia</taxon>
        <taxon>Cytophagales</taxon>
        <taxon>Rhodocytophagaceae</taxon>
        <taxon>Rhodocytophaga</taxon>
    </lineage>
</organism>
<dbReference type="PANTHER" id="PTHR42693">
    <property type="entry name" value="ARYLSULFATASE FAMILY MEMBER"/>
    <property type="match status" value="1"/>
</dbReference>
<evidence type="ECO:0000256" key="1">
    <source>
        <dbReference type="ARBA" id="ARBA00008779"/>
    </source>
</evidence>
<dbReference type="InterPro" id="IPR050738">
    <property type="entry name" value="Sulfatase"/>
</dbReference>
<keyword evidence="8" id="KW-1185">Reference proteome</keyword>
<evidence type="ECO:0000313" key="7">
    <source>
        <dbReference type="EMBL" id="QHT65582.1"/>
    </source>
</evidence>
<evidence type="ECO:0000256" key="3">
    <source>
        <dbReference type="ARBA" id="ARBA00022801"/>
    </source>
</evidence>
<evidence type="ECO:0000256" key="5">
    <source>
        <dbReference type="SAM" id="MobiDB-lite"/>
    </source>
</evidence>
<dbReference type="SUPFAM" id="SSF53649">
    <property type="entry name" value="Alkaline phosphatase-like"/>
    <property type="match status" value="1"/>
</dbReference>
<dbReference type="RefSeq" id="WP_162441664.1">
    <property type="nucleotide sequence ID" value="NZ_CP048222.1"/>
</dbReference>
<evidence type="ECO:0000313" key="8">
    <source>
        <dbReference type="Proteomes" id="UP000480178"/>
    </source>
</evidence>
<dbReference type="Pfam" id="PF14707">
    <property type="entry name" value="Sulfatase_C"/>
    <property type="match status" value="1"/>
</dbReference>
<feature type="region of interest" description="Disordered" evidence="5">
    <location>
        <begin position="454"/>
        <end position="473"/>
    </location>
</feature>
<keyword evidence="4" id="KW-0106">Calcium</keyword>
<reference evidence="7 8" key="1">
    <citation type="submission" date="2020-01" db="EMBL/GenBank/DDBJ databases">
        <authorList>
            <person name="Kim M.K."/>
        </authorList>
    </citation>
    <scope>NUCLEOTIDE SEQUENCE [LARGE SCALE GENOMIC DNA]</scope>
    <source>
        <strain evidence="7 8">172606-1</strain>
    </source>
</reference>
<dbReference type="EMBL" id="CP048222">
    <property type="protein sequence ID" value="QHT65582.1"/>
    <property type="molecule type" value="Genomic_DNA"/>
</dbReference>
<dbReference type="Gene3D" id="3.30.1120.10">
    <property type="match status" value="1"/>
</dbReference>
<dbReference type="Gene3D" id="3.40.720.10">
    <property type="entry name" value="Alkaline Phosphatase, subunit A"/>
    <property type="match status" value="1"/>
</dbReference>
<protein>
    <submittedName>
        <fullName evidence="7">Sulfatase</fullName>
    </submittedName>
</protein>
<dbReference type="AlphaFoldDB" id="A0A6C0GCM4"/>
<dbReference type="Pfam" id="PF00884">
    <property type="entry name" value="Sulfatase"/>
    <property type="match status" value="1"/>
</dbReference>
<proteinExistence type="inferred from homology"/>
<keyword evidence="2" id="KW-0479">Metal-binding</keyword>
<dbReference type="PROSITE" id="PS00523">
    <property type="entry name" value="SULFATASE_1"/>
    <property type="match status" value="1"/>
</dbReference>
<gene>
    <name evidence="7" type="ORF">GXP67_02345</name>
</gene>
<feature type="domain" description="Sulfatase N-terminal" evidence="6">
    <location>
        <begin position="37"/>
        <end position="335"/>
    </location>
</feature>
<accession>A0A6C0GCM4</accession>
<dbReference type="InterPro" id="IPR024607">
    <property type="entry name" value="Sulfatase_CS"/>
</dbReference>
<dbReference type="GO" id="GO:0046872">
    <property type="term" value="F:metal ion binding"/>
    <property type="evidence" value="ECO:0007669"/>
    <property type="project" value="UniProtKB-KW"/>
</dbReference>
<evidence type="ECO:0000259" key="6">
    <source>
        <dbReference type="Pfam" id="PF00884"/>
    </source>
</evidence>
<evidence type="ECO:0000256" key="2">
    <source>
        <dbReference type="ARBA" id="ARBA00022723"/>
    </source>
</evidence>